<dbReference type="Proteomes" id="UP000199534">
    <property type="component" value="Unassembled WGS sequence"/>
</dbReference>
<protein>
    <submittedName>
        <fullName evidence="2">Uncharacterized protein</fullName>
    </submittedName>
</protein>
<proteinExistence type="predicted"/>
<dbReference type="STRING" id="400055.SAMN04490243_0937"/>
<accession>A0A1I6FYT2</accession>
<dbReference type="AlphaFoldDB" id="A0A1I6FYT2"/>
<evidence type="ECO:0000256" key="1">
    <source>
        <dbReference type="SAM" id="MobiDB-lite"/>
    </source>
</evidence>
<dbReference type="RefSeq" id="WP_177218260.1">
    <property type="nucleotide sequence ID" value="NZ_FOYQ01000001.1"/>
</dbReference>
<keyword evidence="3" id="KW-1185">Reference proteome</keyword>
<dbReference type="EMBL" id="FOYQ01000001">
    <property type="protein sequence ID" value="SFR35099.1"/>
    <property type="molecule type" value="Genomic_DNA"/>
</dbReference>
<organism evidence="2 3">
    <name type="scientific">Robiginitalea myxolifaciens</name>
    <dbReference type="NCBI Taxonomy" id="400055"/>
    <lineage>
        <taxon>Bacteria</taxon>
        <taxon>Pseudomonadati</taxon>
        <taxon>Bacteroidota</taxon>
        <taxon>Flavobacteriia</taxon>
        <taxon>Flavobacteriales</taxon>
        <taxon>Flavobacteriaceae</taxon>
        <taxon>Robiginitalea</taxon>
    </lineage>
</organism>
<reference evidence="2 3" key="1">
    <citation type="submission" date="2016-10" db="EMBL/GenBank/DDBJ databases">
        <authorList>
            <person name="de Groot N.N."/>
        </authorList>
    </citation>
    <scope>NUCLEOTIDE SEQUENCE [LARGE SCALE GENOMIC DNA]</scope>
    <source>
        <strain evidence="2 3">DSM 21019</strain>
    </source>
</reference>
<feature type="region of interest" description="Disordered" evidence="1">
    <location>
        <begin position="25"/>
        <end position="48"/>
    </location>
</feature>
<evidence type="ECO:0000313" key="2">
    <source>
        <dbReference type="EMBL" id="SFR35099.1"/>
    </source>
</evidence>
<gene>
    <name evidence="2" type="ORF">SAMN04490243_0937</name>
</gene>
<evidence type="ECO:0000313" key="3">
    <source>
        <dbReference type="Proteomes" id="UP000199534"/>
    </source>
</evidence>
<name>A0A1I6FYT2_9FLAO</name>
<sequence>MKTIEERIDQMGALTRLIRWTPKGLIPGKPGEVSHEDGKAPTGQIKGG</sequence>